<keyword evidence="2" id="KW-1003">Cell membrane</keyword>
<feature type="transmembrane region" description="Helical" evidence="6">
    <location>
        <begin position="84"/>
        <end position="110"/>
    </location>
</feature>
<accession>A0A940DSC5</accession>
<keyword evidence="4 6" id="KW-1133">Transmembrane helix</keyword>
<feature type="transmembrane region" description="Helical" evidence="6">
    <location>
        <begin position="58"/>
        <end position="78"/>
    </location>
</feature>
<evidence type="ECO:0000256" key="6">
    <source>
        <dbReference type="SAM" id="Phobius"/>
    </source>
</evidence>
<evidence type="ECO:0000256" key="4">
    <source>
        <dbReference type="ARBA" id="ARBA00022989"/>
    </source>
</evidence>
<keyword evidence="3 6" id="KW-0812">Transmembrane</keyword>
<evidence type="ECO:0000256" key="1">
    <source>
        <dbReference type="ARBA" id="ARBA00004651"/>
    </source>
</evidence>
<evidence type="ECO:0000313" key="7">
    <source>
        <dbReference type="EMBL" id="MBO8483800.1"/>
    </source>
</evidence>
<dbReference type="PANTHER" id="PTHR33931:SF2">
    <property type="entry name" value="HOLIN-LIKE PROTEIN CIDA"/>
    <property type="match status" value="1"/>
</dbReference>
<evidence type="ECO:0000256" key="3">
    <source>
        <dbReference type="ARBA" id="ARBA00022692"/>
    </source>
</evidence>
<organism evidence="7 8">
    <name type="scientific">Candidatus Cryptobacteroides avicola</name>
    <dbReference type="NCBI Taxonomy" id="2840757"/>
    <lineage>
        <taxon>Bacteria</taxon>
        <taxon>Pseudomonadati</taxon>
        <taxon>Bacteroidota</taxon>
        <taxon>Bacteroidia</taxon>
        <taxon>Bacteroidales</taxon>
        <taxon>Candidatus Cryptobacteroides</taxon>
    </lineage>
</organism>
<dbReference type="GO" id="GO:0005886">
    <property type="term" value="C:plasma membrane"/>
    <property type="evidence" value="ECO:0007669"/>
    <property type="project" value="UniProtKB-SubCell"/>
</dbReference>
<dbReference type="EMBL" id="JADILV010000045">
    <property type="protein sequence ID" value="MBO8483800.1"/>
    <property type="molecule type" value="Genomic_DNA"/>
</dbReference>
<comment type="caution">
    <text evidence="7">The sequence shown here is derived from an EMBL/GenBank/DDBJ whole genome shotgun (WGS) entry which is preliminary data.</text>
</comment>
<evidence type="ECO:0000256" key="5">
    <source>
        <dbReference type="ARBA" id="ARBA00023136"/>
    </source>
</evidence>
<dbReference type="InterPro" id="IPR005538">
    <property type="entry name" value="LrgA/CidA"/>
</dbReference>
<reference evidence="7" key="2">
    <citation type="journal article" date="2021" name="PeerJ">
        <title>Extensive microbial diversity within the chicken gut microbiome revealed by metagenomics and culture.</title>
        <authorList>
            <person name="Gilroy R."/>
            <person name="Ravi A."/>
            <person name="Getino M."/>
            <person name="Pursley I."/>
            <person name="Horton D.L."/>
            <person name="Alikhan N.F."/>
            <person name="Baker D."/>
            <person name="Gharbi K."/>
            <person name="Hall N."/>
            <person name="Watson M."/>
            <person name="Adriaenssens E.M."/>
            <person name="Foster-Nyarko E."/>
            <person name="Jarju S."/>
            <person name="Secka A."/>
            <person name="Antonio M."/>
            <person name="Oren A."/>
            <person name="Chaudhuri R.R."/>
            <person name="La Ragione R."/>
            <person name="Hildebrand F."/>
            <person name="Pallen M.J."/>
        </authorList>
    </citation>
    <scope>NUCLEOTIDE SEQUENCE</scope>
    <source>
        <strain evidence="7">G3-8215</strain>
    </source>
</reference>
<name>A0A940DSC5_9BACT</name>
<gene>
    <name evidence="7" type="ORF">IAB75_06780</name>
</gene>
<dbReference type="PANTHER" id="PTHR33931">
    <property type="entry name" value="HOLIN-LIKE PROTEIN CIDA-RELATED"/>
    <property type="match status" value="1"/>
</dbReference>
<keyword evidence="5 6" id="KW-0472">Membrane</keyword>
<dbReference type="Proteomes" id="UP000725002">
    <property type="component" value="Unassembled WGS sequence"/>
</dbReference>
<protein>
    <submittedName>
        <fullName evidence="7">CidA/LrgA family protein</fullName>
    </submittedName>
</protein>
<feature type="transmembrane region" description="Helical" evidence="6">
    <location>
        <begin position="26"/>
        <end position="46"/>
    </location>
</feature>
<reference evidence="7" key="1">
    <citation type="submission" date="2020-10" db="EMBL/GenBank/DDBJ databases">
        <authorList>
            <person name="Gilroy R."/>
        </authorList>
    </citation>
    <scope>NUCLEOTIDE SEQUENCE</scope>
    <source>
        <strain evidence="7">G3-8215</strain>
    </source>
</reference>
<dbReference type="AlphaFoldDB" id="A0A940DSC5"/>
<comment type="subcellular location">
    <subcellularLocation>
        <location evidence="1">Cell membrane</location>
        <topology evidence="1">Multi-pass membrane protein</topology>
    </subcellularLocation>
</comment>
<evidence type="ECO:0000256" key="2">
    <source>
        <dbReference type="ARBA" id="ARBA00022475"/>
    </source>
</evidence>
<dbReference type="Pfam" id="PF03788">
    <property type="entry name" value="LrgA"/>
    <property type="match status" value="1"/>
</dbReference>
<proteinExistence type="predicted"/>
<sequence length="124" mass="13577">MVISGVFIIVLFLVLGNAVSSLTGHFIPGSVIGMLLLFFSLAFKLVRPAWIRPVAEFLTGNMTVFFIPASLGIMEQWGLIRSGFIGWVGVTFISTLLVLVSTGLMQDFLIKTGNRLSKRRNGND</sequence>
<evidence type="ECO:0000313" key="8">
    <source>
        <dbReference type="Proteomes" id="UP000725002"/>
    </source>
</evidence>